<dbReference type="AlphaFoldDB" id="A0A934X6I5"/>
<accession>A0A934X6I5</accession>
<dbReference type="Proteomes" id="UP000718281">
    <property type="component" value="Unassembled WGS sequence"/>
</dbReference>
<dbReference type="SUPFAM" id="SSF46785">
    <property type="entry name" value="Winged helix' DNA-binding domain"/>
    <property type="match status" value="1"/>
</dbReference>
<proteinExistence type="predicted"/>
<dbReference type="Gene3D" id="1.10.10.10">
    <property type="entry name" value="Winged helix-like DNA-binding domain superfamily/Winged helix DNA-binding domain"/>
    <property type="match status" value="1"/>
</dbReference>
<dbReference type="CDD" id="cd00090">
    <property type="entry name" value="HTH_ARSR"/>
    <property type="match status" value="1"/>
</dbReference>
<dbReference type="InterPro" id="IPR011991">
    <property type="entry name" value="ArsR-like_HTH"/>
</dbReference>
<reference evidence="2 3" key="1">
    <citation type="submission" date="2020-10" db="EMBL/GenBank/DDBJ databases">
        <title>Connecting structure to function with the recovery of over 1000 high-quality activated sludge metagenome-assembled genomes encoding full-length rRNA genes using long-read sequencing.</title>
        <authorList>
            <person name="Singleton C.M."/>
            <person name="Petriglieri F."/>
            <person name="Kristensen J.M."/>
            <person name="Kirkegaard R.H."/>
            <person name="Michaelsen T.Y."/>
            <person name="Andersen M.H."/>
            <person name="Karst S.M."/>
            <person name="Dueholm M.S."/>
            <person name="Nielsen P.H."/>
            <person name="Albertsen M."/>
        </authorList>
    </citation>
    <scope>NUCLEOTIDE SEQUENCE [LARGE SCALE GENOMIC DNA]</scope>
    <source>
        <strain evidence="2">AalE_18-Q3-R2-46_BAT3C.188</strain>
    </source>
</reference>
<feature type="region of interest" description="Disordered" evidence="1">
    <location>
        <begin position="1"/>
        <end position="20"/>
    </location>
</feature>
<protein>
    <submittedName>
        <fullName evidence="2">Helix-turn-helix domain-containing protein</fullName>
    </submittedName>
</protein>
<sequence>MLNTPYRSPVLGPAPTQEPTAVATPAQGEVLAALSADGPATAAELGARTGQHPNTVREHLDALVDLGLAARDRDAPAGRGRPAYRYAALPHPSEGPAYRALIAALVEHFVDGSGRVAPGHSPAPTITERATLLGRGVPVPESVAELARASGGAGGAGSATSARRRVAQAMATVMAGQGFRTEELPRGRGLRLVNCPLVGVAVRHGEVVCGFHQGMLQAVVERSGGDPDSVHLEPFAEPGACLVRIGPANSS</sequence>
<dbReference type="InterPro" id="IPR036388">
    <property type="entry name" value="WH-like_DNA-bd_sf"/>
</dbReference>
<organism evidence="2 3">
    <name type="scientific">Candidatus Phosphoribacter hodrii</name>
    <dbReference type="NCBI Taxonomy" id="2953743"/>
    <lineage>
        <taxon>Bacteria</taxon>
        <taxon>Bacillati</taxon>
        <taxon>Actinomycetota</taxon>
        <taxon>Actinomycetes</taxon>
        <taxon>Micrococcales</taxon>
        <taxon>Dermatophilaceae</taxon>
        <taxon>Candidatus Phosphoribacter</taxon>
    </lineage>
</organism>
<evidence type="ECO:0000313" key="2">
    <source>
        <dbReference type="EMBL" id="MBK6302111.1"/>
    </source>
</evidence>
<comment type="caution">
    <text evidence="2">The sequence shown here is derived from an EMBL/GenBank/DDBJ whole genome shotgun (WGS) entry which is preliminary data.</text>
</comment>
<dbReference type="Pfam" id="PF12840">
    <property type="entry name" value="HTH_20"/>
    <property type="match status" value="1"/>
</dbReference>
<gene>
    <name evidence="2" type="ORF">IPF40_14115</name>
</gene>
<name>A0A934X6I5_9MICO</name>
<evidence type="ECO:0000256" key="1">
    <source>
        <dbReference type="SAM" id="MobiDB-lite"/>
    </source>
</evidence>
<dbReference type="InterPro" id="IPR036390">
    <property type="entry name" value="WH_DNA-bd_sf"/>
</dbReference>
<evidence type="ECO:0000313" key="3">
    <source>
        <dbReference type="Proteomes" id="UP000718281"/>
    </source>
</evidence>
<dbReference type="EMBL" id="JADIXZ010000007">
    <property type="protein sequence ID" value="MBK6302111.1"/>
    <property type="molecule type" value="Genomic_DNA"/>
</dbReference>